<name>A0A8S5T3D3_9CAUD</name>
<sequence length="306" mass="34899">MYVTGNTYSIGILFDEIRKALVAVGWTPYKLSEDTYIYCGTGSGQDKIYIMISYHNLENKIIIDSAVGYDDKLGFFEQPGCLQQYLKSEGKYDDEKENFAPQYKANEPAFTITKNERFFYWIFVDTYRIVVVCRMSIVYESMYLGFLNPIASERQYPYPMYVCGNTVAGTKEWTAQGLGSFVFPNGGSGWLRRADGNWRAFNATKPNPSPSSTGTVFPYASHNTKLIPNYKETDSINQDNFLLIPIMLQTNDPVDLNGLLRGCYWISGARDIDAERILQYDGSKFIVFDTQMDRGANTYFAIKIEE</sequence>
<dbReference type="EMBL" id="BK032734">
    <property type="protein sequence ID" value="DAF57523.1"/>
    <property type="molecule type" value="Genomic_DNA"/>
</dbReference>
<organism evidence="1">
    <name type="scientific">Myoviridae sp. ctqfO1</name>
    <dbReference type="NCBI Taxonomy" id="2827710"/>
    <lineage>
        <taxon>Viruses</taxon>
        <taxon>Duplodnaviria</taxon>
        <taxon>Heunggongvirae</taxon>
        <taxon>Uroviricota</taxon>
        <taxon>Caudoviricetes</taxon>
    </lineage>
</organism>
<evidence type="ECO:0000313" key="1">
    <source>
        <dbReference type="EMBL" id="DAF57523.1"/>
    </source>
</evidence>
<protein>
    <submittedName>
        <fullName evidence="1">Uncharacterized protein</fullName>
    </submittedName>
</protein>
<reference evidence="1" key="1">
    <citation type="journal article" date="2021" name="Proc. Natl. Acad. Sci. U.S.A.">
        <title>A Catalog of Tens of Thousands of Viruses from Human Metagenomes Reveals Hidden Associations with Chronic Diseases.</title>
        <authorList>
            <person name="Tisza M.J."/>
            <person name="Buck C.B."/>
        </authorList>
    </citation>
    <scope>NUCLEOTIDE SEQUENCE</scope>
    <source>
        <strain evidence="1">CtqfO1</strain>
    </source>
</reference>
<proteinExistence type="predicted"/>
<accession>A0A8S5T3D3</accession>